<dbReference type="InterPro" id="IPR036704">
    <property type="entry name" value="RraA/RraA-like_sf"/>
</dbReference>
<feature type="binding site" evidence="12">
    <location>
        <begin position="92"/>
        <end position="95"/>
    </location>
    <ligand>
        <name>substrate</name>
    </ligand>
</feature>
<dbReference type="PANTHER" id="PTHR33254:SF16">
    <property type="entry name" value="BLR3842 PROTEIN"/>
    <property type="match status" value="1"/>
</dbReference>
<organism evidence="13 14">
    <name type="scientific">Neomoorella stamsii</name>
    <dbReference type="NCBI Taxonomy" id="1266720"/>
    <lineage>
        <taxon>Bacteria</taxon>
        <taxon>Bacillati</taxon>
        <taxon>Bacillota</taxon>
        <taxon>Clostridia</taxon>
        <taxon>Neomoorellales</taxon>
        <taxon>Neomoorellaceae</taxon>
        <taxon>Neomoorella</taxon>
    </lineage>
</organism>
<keyword evidence="13" id="KW-0456">Lyase</keyword>
<keyword evidence="12" id="KW-0460">Magnesium</keyword>
<evidence type="ECO:0000256" key="4">
    <source>
        <dbReference type="ARBA" id="ARBA00011233"/>
    </source>
</evidence>
<evidence type="ECO:0000256" key="1">
    <source>
        <dbReference type="ARBA" id="ARBA00001342"/>
    </source>
</evidence>
<comment type="cofactor">
    <cofactor evidence="12">
        <name>Mg(2+)</name>
        <dbReference type="ChEBI" id="CHEBI:18420"/>
    </cofactor>
</comment>
<dbReference type="RefSeq" id="WP_054936113.1">
    <property type="nucleotide sequence ID" value="NZ_PVXL01000014.1"/>
</dbReference>
<evidence type="ECO:0000313" key="13">
    <source>
        <dbReference type="EMBL" id="PRR77118.1"/>
    </source>
</evidence>
<dbReference type="Pfam" id="PF03737">
    <property type="entry name" value="RraA-like"/>
    <property type="match status" value="1"/>
</dbReference>
<evidence type="ECO:0000256" key="5">
    <source>
        <dbReference type="ARBA" id="ARBA00012213"/>
    </source>
</evidence>
<comment type="function">
    <text evidence="8">Catalyzes the aldol cleavage of 4-hydroxy-4-methyl-2-oxoglutarate (HMG) into 2 molecules of pyruvate. Also contains a secondary oxaloacetate (OAA) decarboxylase activity due to the common pyruvate enolate transition state formed following C-C bond cleavage in the retro-aldol and decarboxylation reactions.</text>
</comment>
<comment type="similarity">
    <text evidence="3">Belongs to the class II aldolase/RraA-like family.</text>
</comment>
<feature type="binding site" evidence="12">
    <location>
        <position position="114"/>
    </location>
    <ligand>
        <name>substrate</name>
    </ligand>
</feature>
<dbReference type="Proteomes" id="UP000239430">
    <property type="component" value="Unassembled WGS sequence"/>
</dbReference>
<evidence type="ECO:0000256" key="11">
    <source>
        <dbReference type="ARBA" id="ARBA00047973"/>
    </source>
</evidence>
<dbReference type="GO" id="GO:0046872">
    <property type="term" value="F:metal ion binding"/>
    <property type="evidence" value="ECO:0007669"/>
    <property type="project" value="UniProtKB-KW"/>
</dbReference>
<evidence type="ECO:0000256" key="2">
    <source>
        <dbReference type="ARBA" id="ARBA00001968"/>
    </source>
</evidence>
<accession>A0A9X7J5S9</accession>
<evidence type="ECO:0000256" key="8">
    <source>
        <dbReference type="ARBA" id="ARBA00025046"/>
    </source>
</evidence>
<evidence type="ECO:0000256" key="9">
    <source>
        <dbReference type="ARBA" id="ARBA00030169"/>
    </source>
</evidence>
<proteinExistence type="inferred from homology"/>
<evidence type="ECO:0000256" key="12">
    <source>
        <dbReference type="PIRSR" id="PIRSR605493-1"/>
    </source>
</evidence>
<name>A0A9X7J5S9_9FIRM</name>
<dbReference type="GO" id="GO:0047443">
    <property type="term" value="F:4-hydroxy-4-methyl-2-oxoglutarate aldolase activity"/>
    <property type="evidence" value="ECO:0007669"/>
    <property type="project" value="UniProtKB-EC"/>
</dbReference>
<comment type="catalytic activity">
    <reaction evidence="11">
        <text>oxaloacetate + H(+) = pyruvate + CO2</text>
        <dbReference type="Rhea" id="RHEA:15641"/>
        <dbReference type="ChEBI" id="CHEBI:15361"/>
        <dbReference type="ChEBI" id="CHEBI:15378"/>
        <dbReference type="ChEBI" id="CHEBI:16452"/>
        <dbReference type="ChEBI" id="CHEBI:16526"/>
        <dbReference type="EC" id="4.1.1.112"/>
    </reaction>
</comment>
<reference evidence="13 14" key="1">
    <citation type="submission" date="2018-03" db="EMBL/GenBank/DDBJ databases">
        <title>Genome sequence of Moorella stamsii DSM 26217.</title>
        <authorList>
            <person name="Poehlein A."/>
            <person name="Daniel R."/>
        </authorList>
    </citation>
    <scope>NUCLEOTIDE SEQUENCE [LARGE SCALE GENOMIC DNA]</scope>
    <source>
        <strain evidence="14">DSM 26217</strain>
    </source>
</reference>
<comment type="subunit">
    <text evidence="4">Homotrimer.</text>
</comment>
<comment type="cofactor">
    <cofactor evidence="2">
        <name>a divalent metal cation</name>
        <dbReference type="ChEBI" id="CHEBI:60240"/>
    </cofactor>
</comment>
<keyword evidence="14" id="KW-1185">Reference proteome</keyword>
<dbReference type="EC" id="4.1.1.112" evidence="6"/>
<dbReference type="AlphaFoldDB" id="A0A9X7J5S9"/>
<dbReference type="GO" id="GO:0008948">
    <property type="term" value="F:oxaloacetate decarboxylase activity"/>
    <property type="evidence" value="ECO:0007669"/>
    <property type="project" value="UniProtKB-EC"/>
</dbReference>
<dbReference type="CDD" id="cd16841">
    <property type="entry name" value="RraA_family"/>
    <property type="match status" value="1"/>
</dbReference>
<evidence type="ECO:0000313" key="14">
    <source>
        <dbReference type="Proteomes" id="UP000239430"/>
    </source>
</evidence>
<evidence type="ECO:0000256" key="10">
    <source>
        <dbReference type="ARBA" id="ARBA00032305"/>
    </source>
</evidence>
<dbReference type="InterPro" id="IPR005493">
    <property type="entry name" value="RraA/RraA-like"/>
</dbReference>
<dbReference type="EC" id="4.1.3.17" evidence="5"/>
<dbReference type="SUPFAM" id="SSF89562">
    <property type="entry name" value="RraA-like"/>
    <property type="match status" value="1"/>
</dbReference>
<evidence type="ECO:0000256" key="7">
    <source>
        <dbReference type="ARBA" id="ARBA00016549"/>
    </source>
</evidence>
<dbReference type="Gene3D" id="3.50.30.40">
    <property type="entry name" value="Ribonuclease E inhibitor RraA/RraA-like"/>
    <property type="match status" value="1"/>
</dbReference>
<comment type="catalytic activity">
    <reaction evidence="1">
        <text>4-hydroxy-4-methyl-2-oxoglutarate = 2 pyruvate</text>
        <dbReference type="Rhea" id="RHEA:22748"/>
        <dbReference type="ChEBI" id="CHEBI:15361"/>
        <dbReference type="ChEBI" id="CHEBI:58276"/>
        <dbReference type="EC" id="4.1.3.17"/>
    </reaction>
</comment>
<feature type="binding site" evidence="12">
    <location>
        <position position="115"/>
    </location>
    <ligand>
        <name>Mg(2+)</name>
        <dbReference type="ChEBI" id="CHEBI:18420"/>
    </ligand>
</feature>
<comment type="caution">
    <text evidence="13">The sequence shown here is derived from an EMBL/GenBank/DDBJ whole genome shotgun (WGS) entry which is preliminary data.</text>
</comment>
<sequence>MKRPSKELIEEMRKYDVTMWSDAFDELGINGVMIGMRPIIDGVRIVGPAVTTAERPVLPSPEKVQLGTVMEQCQPGDIIVIDANDTNYGNWGGLVTLKAKRFGVAGVIVDGAVRDIAEIRQYNMPTWSKRISPISCVKRLKTISINEPIVCGNVSVKPGDIIVADDDGVAVIPLERLDEVLEVVRKMYEWEVKTKAGLMSGEDESLKVRVY</sequence>
<protein>
    <recommendedName>
        <fullName evidence="7">Putative 4-hydroxy-4-methyl-2-oxoglutarate aldolase</fullName>
        <ecNumber evidence="6">4.1.1.112</ecNumber>
        <ecNumber evidence="5">4.1.3.17</ecNumber>
    </recommendedName>
    <alternativeName>
        <fullName evidence="10">Oxaloacetate decarboxylase</fullName>
    </alternativeName>
    <alternativeName>
        <fullName evidence="9">RraA-like protein</fullName>
    </alternativeName>
</protein>
<gene>
    <name evidence="13" type="primary">proA_1</name>
    <name evidence="13" type="ORF">MOST_03310</name>
</gene>
<keyword evidence="12" id="KW-0479">Metal-binding</keyword>
<dbReference type="PANTHER" id="PTHR33254">
    <property type="entry name" value="4-HYDROXY-4-METHYL-2-OXOGLUTARATE ALDOLASE 3-RELATED"/>
    <property type="match status" value="1"/>
</dbReference>
<evidence type="ECO:0000256" key="3">
    <source>
        <dbReference type="ARBA" id="ARBA00008621"/>
    </source>
</evidence>
<dbReference type="EMBL" id="PVXL01000014">
    <property type="protein sequence ID" value="PRR77118.1"/>
    <property type="molecule type" value="Genomic_DNA"/>
</dbReference>
<evidence type="ECO:0000256" key="6">
    <source>
        <dbReference type="ARBA" id="ARBA00012947"/>
    </source>
</evidence>